<keyword evidence="1" id="KW-1133">Transmembrane helix</keyword>
<feature type="transmembrane region" description="Helical" evidence="1">
    <location>
        <begin position="30"/>
        <end position="50"/>
    </location>
</feature>
<dbReference type="EMBL" id="AP026978">
    <property type="protein sequence ID" value="BDU02942.1"/>
    <property type="molecule type" value="Genomic_DNA"/>
</dbReference>
<organism evidence="2 3">
    <name type="scientific">Nocardia sputorum</name>
    <dbReference type="NCBI Taxonomy" id="2984338"/>
    <lineage>
        <taxon>Bacteria</taxon>
        <taxon>Bacillati</taxon>
        <taxon>Actinomycetota</taxon>
        <taxon>Actinomycetes</taxon>
        <taxon>Mycobacteriales</taxon>
        <taxon>Nocardiaceae</taxon>
        <taxon>Nocardia</taxon>
    </lineage>
</organism>
<name>A0ABM8D6H1_9NOCA</name>
<dbReference type="RefSeq" id="WP_281876070.1">
    <property type="nucleotide sequence ID" value="NZ_AP026976.1"/>
</dbReference>
<keyword evidence="1" id="KW-0472">Membrane</keyword>
<evidence type="ECO:0000313" key="2">
    <source>
        <dbReference type="EMBL" id="BDU02942.1"/>
    </source>
</evidence>
<evidence type="ECO:0008006" key="4">
    <source>
        <dbReference type="Google" id="ProtNLM"/>
    </source>
</evidence>
<accession>A0ABM8D6H1</accession>
<keyword evidence="3" id="KW-1185">Reference proteome</keyword>
<proteinExistence type="predicted"/>
<dbReference type="Proteomes" id="UP001317870">
    <property type="component" value="Chromosome"/>
</dbReference>
<protein>
    <recommendedName>
        <fullName evidence="4">GDT1 family protein</fullName>
    </recommendedName>
</protein>
<gene>
    <name evidence="2" type="ORF">IFM12276_59700</name>
</gene>
<reference evidence="2 3" key="1">
    <citation type="submission" date="2022-11" db="EMBL/GenBank/DDBJ databases">
        <title>Genome Sequencing of Nocardia sp. ON39_IFM12276 and assembly.</title>
        <authorList>
            <person name="Shimojima M."/>
            <person name="Toyokawa M."/>
            <person name="Uesaka K."/>
        </authorList>
    </citation>
    <scope>NUCLEOTIDE SEQUENCE [LARGE SCALE GENOMIC DNA]</scope>
    <source>
        <strain evidence="2 3">IFM 12276</strain>
    </source>
</reference>
<keyword evidence="1" id="KW-0812">Transmembrane</keyword>
<evidence type="ECO:0000256" key="1">
    <source>
        <dbReference type="SAM" id="Phobius"/>
    </source>
</evidence>
<evidence type="ECO:0000313" key="3">
    <source>
        <dbReference type="Proteomes" id="UP001317870"/>
    </source>
</evidence>
<sequence>MRACYLREATHPPVGRRAAWSMMGTVSSDVTVIVLFALAGFLLGGAYTTWKTARPLSIALAVCAVLAAGGALAWWLG</sequence>
<feature type="transmembrane region" description="Helical" evidence="1">
    <location>
        <begin position="57"/>
        <end position="76"/>
    </location>
</feature>